<keyword evidence="3" id="KW-1185">Reference proteome</keyword>
<protein>
    <submittedName>
        <fullName evidence="2">Uncharacterized protein</fullName>
    </submittedName>
</protein>
<reference evidence="2 3" key="1">
    <citation type="submission" date="2013-07" db="EMBL/GenBank/DDBJ databases">
        <authorList>
            <person name="Genoscope - CEA"/>
        </authorList>
    </citation>
    <scope>NUCLEOTIDE SEQUENCE [LARGE SCALE GENOMIC DNA]</scope>
    <source>
        <strain evidence="2 3">G6</strain>
    </source>
</reference>
<sequence>MEWVPCGRGFKNKKLSFLWPNINILFMHFLVCLSGVLFLLYRVLVRKRWITSNIYSGQMFYPF</sequence>
<dbReference type="HOGENOM" id="CLU_2884948_0_0_6"/>
<name>A0A068R5V1_9GAMM</name>
<dbReference type="STRING" id="1354304.XPG1_2951"/>
<feature type="transmembrane region" description="Helical" evidence="1">
    <location>
        <begin position="22"/>
        <end position="44"/>
    </location>
</feature>
<keyword evidence="1" id="KW-1133">Transmembrane helix</keyword>
<evidence type="ECO:0000313" key="2">
    <source>
        <dbReference type="EMBL" id="CDG22598.1"/>
    </source>
</evidence>
<dbReference type="Proteomes" id="UP000032735">
    <property type="component" value="Chromosome"/>
</dbReference>
<accession>A0A068R5V1</accession>
<dbReference type="KEGG" id="xpo:XPG1_2951"/>
<keyword evidence="1" id="KW-0472">Membrane</keyword>
<gene>
    <name evidence="2" type="ORF">XPG1_2951</name>
</gene>
<dbReference type="AlphaFoldDB" id="A0A068R5V1"/>
<evidence type="ECO:0000256" key="1">
    <source>
        <dbReference type="SAM" id="Phobius"/>
    </source>
</evidence>
<dbReference type="EMBL" id="FO704551">
    <property type="protein sequence ID" value="CDG22598.1"/>
    <property type="molecule type" value="Genomic_DNA"/>
</dbReference>
<proteinExistence type="predicted"/>
<evidence type="ECO:0000313" key="3">
    <source>
        <dbReference type="Proteomes" id="UP000032735"/>
    </source>
</evidence>
<organism evidence="2 3">
    <name type="scientific">Xenorhabdus poinarii G6</name>
    <dbReference type="NCBI Taxonomy" id="1354304"/>
    <lineage>
        <taxon>Bacteria</taxon>
        <taxon>Pseudomonadati</taxon>
        <taxon>Pseudomonadota</taxon>
        <taxon>Gammaproteobacteria</taxon>
        <taxon>Enterobacterales</taxon>
        <taxon>Morganellaceae</taxon>
        <taxon>Xenorhabdus</taxon>
    </lineage>
</organism>
<keyword evidence="1" id="KW-0812">Transmembrane</keyword>